<reference evidence="3" key="1">
    <citation type="submission" date="2020-11" db="EMBL/GenBank/DDBJ databases">
        <authorList>
            <consortium name="DOE Joint Genome Institute"/>
            <person name="Ahrendt S."/>
            <person name="Riley R."/>
            <person name="Andreopoulos W."/>
            <person name="Labutti K."/>
            <person name="Pangilinan J."/>
            <person name="Ruiz-Duenas F.J."/>
            <person name="Barrasa J.M."/>
            <person name="Sanchez-Garcia M."/>
            <person name="Camarero S."/>
            <person name="Miyauchi S."/>
            <person name="Serrano A."/>
            <person name="Linde D."/>
            <person name="Babiker R."/>
            <person name="Drula E."/>
            <person name="Ayuso-Fernandez I."/>
            <person name="Pacheco R."/>
            <person name="Padilla G."/>
            <person name="Ferreira P."/>
            <person name="Barriuso J."/>
            <person name="Kellner H."/>
            <person name="Castanera R."/>
            <person name="Alfaro M."/>
            <person name="Ramirez L."/>
            <person name="Pisabarro A.G."/>
            <person name="Kuo A."/>
            <person name="Tritt A."/>
            <person name="Lipzen A."/>
            <person name="He G."/>
            <person name="Yan M."/>
            <person name="Ng V."/>
            <person name="Cullen D."/>
            <person name="Martin F."/>
            <person name="Rosso M.-N."/>
            <person name="Henrissat B."/>
            <person name="Hibbett D."/>
            <person name="Martinez A.T."/>
            <person name="Grigoriev I.V."/>
        </authorList>
    </citation>
    <scope>NUCLEOTIDE SEQUENCE</scope>
    <source>
        <strain evidence="3">CBS 506.95</strain>
    </source>
</reference>
<organism evidence="3 4">
    <name type="scientific">Crepidotus variabilis</name>
    <dbReference type="NCBI Taxonomy" id="179855"/>
    <lineage>
        <taxon>Eukaryota</taxon>
        <taxon>Fungi</taxon>
        <taxon>Dikarya</taxon>
        <taxon>Basidiomycota</taxon>
        <taxon>Agaricomycotina</taxon>
        <taxon>Agaricomycetes</taxon>
        <taxon>Agaricomycetidae</taxon>
        <taxon>Agaricales</taxon>
        <taxon>Agaricineae</taxon>
        <taxon>Crepidotaceae</taxon>
        <taxon>Crepidotus</taxon>
    </lineage>
</organism>
<evidence type="ECO:0000313" key="3">
    <source>
        <dbReference type="EMBL" id="KAF9524789.1"/>
    </source>
</evidence>
<keyword evidence="4" id="KW-1185">Reference proteome</keyword>
<accession>A0A9P6E957</accession>
<name>A0A9P6E957_9AGAR</name>
<evidence type="ECO:0000313" key="4">
    <source>
        <dbReference type="Proteomes" id="UP000807306"/>
    </source>
</evidence>
<protein>
    <submittedName>
        <fullName evidence="3">Uncharacterized protein</fullName>
    </submittedName>
</protein>
<dbReference type="Proteomes" id="UP000807306">
    <property type="component" value="Unassembled WGS sequence"/>
</dbReference>
<sequence length="121" mass="13606">MKLILFSLLFSFFLFARSISALPLPPVDQKTATTQANAGGNSEQAPASILKDSNKMAGPNKQVSFKEELHFEADKKWEENKKTLKGKMKNLANLKRFGKDRKLKTDQKEARKRPNPKPSSS</sequence>
<keyword evidence="2" id="KW-0732">Signal</keyword>
<feature type="signal peptide" evidence="2">
    <location>
        <begin position="1"/>
        <end position="21"/>
    </location>
</feature>
<evidence type="ECO:0000256" key="1">
    <source>
        <dbReference type="SAM" id="MobiDB-lite"/>
    </source>
</evidence>
<dbReference type="EMBL" id="MU157893">
    <property type="protein sequence ID" value="KAF9524789.1"/>
    <property type="molecule type" value="Genomic_DNA"/>
</dbReference>
<dbReference type="AlphaFoldDB" id="A0A9P6E957"/>
<feature type="region of interest" description="Disordered" evidence="1">
    <location>
        <begin position="84"/>
        <end position="121"/>
    </location>
</feature>
<proteinExistence type="predicted"/>
<feature type="chain" id="PRO_5040256124" evidence="2">
    <location>
        <begin position="22"/>
        <end position="121"/>
    </location>
</feature>
<feature type="compositionally biased region" description="Polar residues" evidence="1">
    <location>
        <begin position="30"/>
        <end position="45"/>
    </location>
</feature>
<comment type="caution">
    <text evidence="3">The sequence shown here is derived from an EMBL/GenBank/DDBJ whole genome shotgun (WGS) entry which is preliminary data.</text>
</comment>
<gene>
    <name evidence="3" type="ORF">CPB83DRAFT_860700</name>
</gene>
<evidence type="ECO:0000256" key="2">
    <source>
        <dbReference type="SAM" id="SignalP"/>
    </source>
</evidence>
<feature type="region of interest" description="Disordered" evidence="1">
    <location>
        <begin position="30"/>
        <end position="64"/>
    </location>
</feature>